<accession>A0ABU0DIJ9</accession>
<keyword evidence="1" id="KW-0808">Transferase</keyword>
<name>A0ABU0DIJ9_9HYPH</name>
<proteinExistence type="predicted"/>
<dbReference type="Pfam" id="PF06754">
    <property type="entry name" value="PhnG"/>
    <property type="match status" value="1"/>
</dbReference>
<organism evidence="1 2">
    <name type="scientific">Ancylobacter vacuolatus</name>
    <dbReference type="NCBI Taxonomy" id="223389"/>
    <lineage>
        <taxon>Bacteria</taxon>
        <taxon>Pseudomonadati</taxon>
        <taxon>Pseudomonadota</taxon>
        <taxon>Alphaproteobacteria</taxon>
        <taxon>Hyphomicrobiales</taxon>
        <taxon>Xanthobacteraceae</taxon>
        <taxon>Ancylobacter</taxon>
    </lineage>
</organism>
<dbReference type="EMBL" id="JAUSUH010000005">
    <property type="protein sequence ID" value="MDQ0348259.1"/>
    <property type="molecule type" value="Genomic_DNA"/>
</dbReference>
<gene>
    <name evidence="1" type="ORF">J2S76_002688</name>
</gene>
<dbReference type="RefSeq" id="WP_307060940.1">
    <property type="nucleotide sequence ID" value="NZ_JAUSUH010000005.1"/>
</dbReference>
<evidence type="ECO:0000313" key="2">
    <source>
        <dbReference type="Proteomes" id="UP001238467"/>
    </source>
</evidence>
<dbReference type="NCBIfam" id="TIGR03293">
    <property type="entry name" value="PhnG_redo"/>
    <property type="match status" value="1"/>
</dbReference>
<comment type="caution">
    <text evidence="1">The sequence shown here is derived from an EMBL/GenBank/DDBJ whole genome shotgun (WGS) entry which is preliminary data.</text>
</comment>
<sequence length="158" mass="16646">MQSSPEESSNANAWRATRQGVMAVMARAESAELDAILVRLGPLPAASNLKPPEVGLVMLRGRTGGDGAPFNLGEATVSRAAIRLEGGAAGFAYRLGRDLKAARAAAILDALWQDEARRAAVEDALAPVRARLSDEAATVRTETAATKVDFFTLVRGED</sequence>
<dbReference type="EC" id="2.7.8.37" evidence="1"/>
<dbReference type="InterPro" id="IPR009609">
    <property type="entry name" value="Phosphonate_metab_PhnG"/>
</dbReference>
<evidence type="ECO:0000313" key="1">
    <source>
        <dbReference type="EMBL" id="MDQ0348259.1"/>
    </source>
</evidence>
<dbReference type="GO" id="GO:0061693">
    <property type="term" value="F:alpha-D-ribose 1-methylphosphonate 5-triphosphate synthase activity"/>
    <property type="evidence" value="ECO:0007669"/>
    <property type="project" value="UniProtKB-EC"/>
</dbReference>
<protein>
    <submittedName>
        <fullName evidence="1">Alpha-D-ribose 1-methylphosphonate 5-triphosphate synthase subunit PhnG</fullName>
        <ecNumber evidence="1">2.7.8.37</ecNumber>
    </submittedName>
</protein>
<keyword evidence="2" id="KW-1185">Reference proteome</keyword>
<dbReference type="Proteomes" id="UP001238467">
    <property type="component" value="Unassembled WGS sequence"/>
</dbReference>
<reference evidence="1 2" key="1">
    <citation type="submission" date="2023-07" db="EMBL/GenBank/DDBJ databases">
        <title>Genomic Encyclopedia of Type Strains, Phase IV (KMG-IV): sequencing the most valuable type-strain genomes for metagenomic binning, comparative biology and taxonomic classification.</title>
        <authorList>
            <person name="Goeker M."/>
        </authorList>
    </citation>
    <scope>NUCLEOTIDE SEQUENCE [LARGE SCALE GENOMIC DNA]</scope>
    <source>
        <strain evidence="1 2">DSM 1277</strain>
    </source>
</reference>